<name>H3C1U3_TETNG</name>
<protein>
    <submittedName>
        <fullName evidence="2">Uncharacterized protein</fullName>
    </submittedName>
</protein>
<accession>H3C1U3</accession>
<feature type="compositionally biased region" description="Polar residues" evidence="1">
    <location>
        <begin position="12"/>
        <end position="29"/>
    </location>
</feature>
<dbReference type="InParanoid" id="H3C1U3"/>
<evidence type="ECO:0000256" key="1">
    <source>
        <dbReference type="SAM" id="MobiDB-lite"/>
    </source>
</evidence>
<evidence type="ECO:0000313" key="2">
    <source>
        <dbReference type="Ensembl" id="ENSTNIP00000002210.1"/>
    </source>
</evidence>
<reference evidence="3" key="1">
    <citation type="journal article" date="2004" name="Nature">
        <title>Genome duplication in the teleost fish Tetraodon nigroviridis reveals the early vertebrate proto-karyotype.</title>
        <authorList>
            <person name="Jaillon O."/>
            <person name="Aury J.-M."/>
            <person name="Brunet F."/>
            <person name="Petit J.-L."/>
            <person name="Stange-Thomann N."/>
            <person name="Mauceli E."/>
            <person name="Bouneau L."/>
            <person name="Fischer C."/>
            <person name="Ozouf-Costaz C."/>
            <person name="Bernot A."/>
            <person name="Nicaud S."/>
            <person name="Jaffe D."/>
            <person name="Fisher S."/>
            <person name="Lutfalla G."/>
            <person name="Dossat C."/>
            <person name="Segurens B."/>
            <person name="Dasilva C."/>
            <person name="Salanoubat M."/>
            <person name="Levy M."/>
            <person name="Boudet N."/>
            <person name="Castellano S."/>
            <person name="Anthouard V."/>
            <person name="Jubin C."/>
            <person name="Castelli V."/>
            <person name="Katinka M."/>
            <person name="Vacherie B."/>
            <person name="Biemont C."/>
            <person name="Skalli Z."/>
            <person name="Cattolico L."/>
            <person name="Poulain J."/>
            <person name="De Berardinis V."/>
            <person name="Cruaud C."/>
            <person name="Duprat S."/>
            <person name="Brottier P."/>
            <person name="Coutanceau J.-P."/>
            <person name="Gouzy J."/>
            <person name="Parra G."/>
            <person name="Lardier G."/>
            <person name="Chapple C."/>
            <person name="McKernan K.J."/>
            <person name="McEwan P."/>
            <person name="Bosak S."/>
            <person name="Kellis M."/>
            <person name="Volff J.-N."/>
            <person name="Guigo R."/>
            <person name="Zody M.C."/>
            <person name="Mesirov J."/>
            <person name="Lindblad-Toh K."/>
            <person name="Birren B."/>
            <person name="Nusbaum C."/>
            <person name="Kahn D."/>
            <person name="Robinson-Rechavi M."/>
            <person name="Laudet V."/>
            <person name="Schachter V."/>
            <person name="Quetier F."/>
            <person name="Saurin W."/>
            <person name="Scarpelli C."/>
            <person name="Wincker P."/>
            <person name="Lander E.S."/>
            <person name="Weissenbach J."/>
            <person name="Roest Crollius H."/>
        </authorList>
    </citation>
    <scope>NUCLEOTIDE SEQUENCE [LARGE SCALE GENOMIC DNA]</scope>
</reference>
<keyword evidence="3" id="KW-1185">Reference proteome</keyword>
<feature type="region of interest" description="Disordered" evidence="1">
    <location>
        <begin position="1"/>
        <end position="90"/>
    </location>
</feature>
<dbReference type="AlphaFoldDB" id="H3C1U3"/>
<dbReference type="Proteomes" id="UP000007303">
    <property type="component" value="Unassembled WGS sequence"/>
</dbReference>
<dbReference type="Ensembl" id="ENSTNIT00000000537.1">
    <property type="protein sequence ID" value="ENSTNIP00000002210.1"/>
    <property type="gene ID" value="ENSTNIG00000001707.1"/>
</dbReference>
<reference evidence="2" key="3">
    <citation type="submission" date="2025-09" db="UniProtKB">
        <authorList>
            <consortium name="Ensembl"/>
        </authorList>
    </citation>
    <scope>IDENTIFICATION</scope>
</reference>
<reference evidence="2" key="2">
    <citation type="submission" date="2025-08" db="UniProtKB">
        <authorList>
            <consortium name="Ensembl"/>
        </authorList>
    </citation>
    <scope>IDENTIFICATION</scope>
</reference>
<proteinExistence type="predicted"/>
<feature type="compositionally biased region" description="Basic residues" evidence="1">
    <location>
        <begin position="1"/>
        <end position="10"/>
    </location>
</feature>
<evidence type="ECO:0000313" key="3">
    <source>
        <dbReference type="Proteomes" id="UP000007303"/>
    </source>
</evidence>
<sequence length="128" mass="14401">MEGIAHKVRPGKTTSSSERTNWQDLTKSTEYFPDSPPQRQEEDAEYSVDEQRLSFWKTSPSSVPPSSTPTKTADMDEDQSSTFSSSEGCLRDKCLSPCRDFPSLSFSLSLFLGNISRRSGHKYLHISK</sequence>
<organism evidence="2 3">
    <name type="scientific">Tetraodon nigroviridis</name>
    <name type="common">Spotted green pufferfish</name>
    <name type="synonym">Chelonodon nigroviridis</name>
    <dbReference type="NCBI Taxonomy" id="99883"/>
    <lineage>
        <taxon>Eukaryota</taxon>
        <taxon>Metazoa</taxon>
        <taxon>Chordata</taxon>
        <taxon>Craniata</taxon>
        <taxon>Vertebrata</taxon>
        <taxon>Euteleostomi</taxon>
        <taxon>Actinopterygii</taxon>
        <taxon>Neopterygii</taxon>
        <taxon>Teleostei</taxon>
        <taxon>Neoteleostei</taxon>
        <taxon>Acanthomorphata</taxon>
        <taxon>Eupercaria</taxon>
        <taxon>Tetraodontiformes</taxon>
        <taxon>Tetradontoidea</taxon>
        <taxon>Tetraodontidae</taxon>
        <taxon>Tetraodon</taxon>
    </lineage>
</organism>
<dbReference type="HOGENOM" id="CLU_1964699_0_0_1"/>